<dbReference type="InterPro" id="IPR057670">
    <property type="entry name" value="SH3_retrovirus"/>
</dbReference>
<reference evidence="3 4" key="1">
    <citation type="journal article" date="2022" name="G3 (Bethesda)">
        <title>Whole-genome sequence and methylome profiling of the almond [Prunus dulcis (Mill.) D.A. Webb] cultivar 'Nonpareil'.</title>
        <authorList>
            <person name="D'Amico-Willman K.M."/>
            <person name="Ouma W.Z."/>
            <person name="Meulia T."/>
            <person name="Sideli G.M."/>
            <person name="Gradziel T.M."/>
            <person name="Fresnedo-Ramirez J."/>
        </authorList>
    </citation>
    <scope>NUCLEOTIDE SEQUENCE [LARGE SCALE GENOMIC DNA]</scope>
    <source>
        <strain evidence="3">Clone GOH B32 T37-40</strain>
    </source>
</reference>
<evidence type="ECO:0000313" key="3">
    <source>
        <dbReference type="EMBL" id="KAI5324158.1"/>
    </source>
</evidence>
<dbReference type="Pfam" id="PF25597">
    <property type="entry name" value="SH3_retrovirus"/>
    <property type="match status" value="1"/>
</dbReference>
<sequence>MMLPLFFLFFALCRVLDFKTLLDILCTHTSLVSVSKLPLKVFGCVVYVHVYSHQPCALCCVFIGYSTTQKSYKCYHPPSQKIHVALDVTFHKEVPYYVSPSSSIQGEKGSELKSFEMENLGCIEASEGIDDEVPTTNLLEEATGCQAICLEPTGLAEEETDRQAIFLEPTGRLEG</sequence>
<feature type="chain" id="PRO_5042006837" description="Retroviral polymerase SH3-like domain-containing protein" evidence="1">
    <location>
        <begin position="18"/>
        <end position="175"/>
    </location>
</feature>
<evidence type="ECO:0000259" key="2">
    <source>
        <dbReference type="Pfam" id="PF25597"/>
    </source>
</evidence>
<dbReference type="Proteomes" id="UP001054821">
    <property type="component" value="Chromosome 6"/>
</dbReference>
<evidence type="ECO:0000313" key="4">
    <source>
        <dbReference type="Proteomes" id="UP001054821"/>
    </source>
</evidence>
<comment type="caution">
    <text evidence="3">The sequence shown here is derived from an EMBL/GenBank/DDBJ whole genome shotgun (WGS) entry which is preliminary data.</text>
</comment>
<protein>
    <recommendedName>
        <fullName evidence="2">Retroviral polymerase SH3-like domain-containing protein</fullName>
    </recommendedName>
</protein>
<name>A0AAD4YXF2_PRUDU</name>
<dbReference type="AlphaFoldDB" id="A0AAD4YXF2"/>
<evidence type="ECO:0000256" key="1">
    <source>
        <dbReference type="SAM" id="SignalP"/>
    </source>
</evidence>
<dbReference type="EMBL" id="JAJFAZ020000006">
    <property type="protein sequence ID" value="KAI5324158.1"/>
    <property type="molecule type" value="Genomic_DNA"/>
</dbReference>
<keyword evidence="4" id="KW-1185">Reference proteome</keyword>
<organism evidence="3 4">
    <name type="scientific">Prunus dulcis</name>
    <name type="common">Almond</name>
    <name type="synonym">Amygdalus dulcis</name>
    <dbReference type="NCBI Taxonomy" id="3755"/>
    <lineage>
        <taxon>Eukaryota</taxon>
        <taxon>Viridiplantae</taxon>
        <taxon>Streptophyta</taxon>
        <taxon>Embryophyta</taxon>
        <taxon>Tracheophyta</taxon>
        <taxon>Spermatophyta</taxon>
        <taxon>Magnoliopsida</taxon>
        <taxon>eudicotyledons</taxon>
        <taxon>Gunneridae</taxon>
        <taxon>Pentapetalae</taxon>
        <taxon>rosids</taxon>
        <taxon>fabids</taxon>
        <taxon>Rosales</taxon>
        <taxon>Rosaceae</taxon>
        <taxon>Amygdaloideae</taxon>
        <taxon>Amygdaleae</taxon>
        <taxon>Prunus</taxon>
    </lineage>
</organism>
<proteinExistence type="predicted"/>
<accession>A0AAD4YXF2</accession>
<feature type="signal peptide" evidence="1">
    <location>
        <begin position="1"/>
        <end position="17"/>
    </location>
</feature>
<feature type="domain" description="Retroviral polymerase SH3-like" evidence="2">
    <location>
        <begin position="44"/>
        <end position="99"/>
    </location>
</feature>
<gene>
    <name evidence="3" type="ORF">L3X38_033231</name>
</gene>
<keyword evidence="1" id="KW-0732">Signal</keyword>